<organism evidence="2 3">
    <name type="scientific">Collinsella aerofaciens</name>
    <dbReference type="NCBI Taxonomy" id="74426"/>
    <lineage>
        <taxon>Bacteria</taxon>
        <taxon>Bacillati</taxon>
        <taxon>Actinomycetota</taxon>
        <taxon>Coriobacteriia</taxon>
        <taxon>Coriobacteriales</taxon>
        <taxon>Coriobacteriaceae</taxon>
        <taxon>Collinsella</taxon>
    </lineage>
</organism>
<reference evidence="2 3" key="1">
    <citation type="submission" date="2019-10" db="EMBL/GenBank/DDBJ databases">
        <authorList>
            <person name="Wolf R A."/>
        </authorList>
    </citation>
    <scope>NUCLEOTIDE SEQUENCE [LARGE SCALE GENOMIC DNA]</scope>
    <source>
        <strain evidence="2">Collinsella_aerofaciens_AK_138A</strain>
    </source>
</reference>
<keyword evidence="1" id="KW-0812">Transmembrane</keyword>
<name>A0A5K1J7I1_9ACTN</name>
<protein>
    <submittedName>
        <fullName evidence="2">Uncharacterized protein</fullName>
    </submittedName>
</protein>
<dbReference type="EMBL" id="CABWIH010000043">
    <property type="protein sequence ID" value="VWL99414.1"/>
    <property type="molecule type" value="Genomic_DNA"/>
</dbReference>
<dbReference type="AlphaFoldDB" id="A0A5K1J7I1"/>
<evidence type="ECO:0000256" key="1">
    <source>
        <dbReference type="SAM" id="Phobius"/>
    </source>
</evidence>
<feature type="transmembrane region" description="Helical" evidence="1">
    <location>
        <begin position="20"/>
        <end position="37"/>
    </location>
</feature>
<evidence type="ECO:0000313" key="2">
    <source>
        <dbReference type="EMBL" id="VWL99414.1"/>
    </source>
</evidence>
<keyword evidence="1" id="KW-0472">Membrane</keyword>
<gene>
    <name evidence="2" type="ORF">LMKDKBCB_02101</name>
</gene>
<sequence>MLGTLFKYDFREVGRTMGPLYAALVALSVVMGALLGVRGNRPPRSAASPKP</sequence>
<dbReference type="Proteomes" id="UP000330807">
    <property type="component" value="Unassembled WGS sequence"/>
</dbReference>
<accession>A0A5K1J7I1</accession>
<proteinExistence type="predicted"/>
<keyword evidence="1" id="KW-1133">Transmembrane helix</keyword>
<evidence type="ECO:0000313" key="3">
    <source>
        <dbReference type="Proteomes" id="UP000330807"/>
    </source>
</evidence>